<feature type="compositionally biased region" description="Low complexity" evidence="2">
    <location>
        <begin position="345"/>
        <end position="368"/>
    </location>
</feature>
<dbReference type="SMART" id="SM00166">
    <property type="entry name" value="UBX"/>
    <property type="match status" value="1"/>
</dbReference>
<dbReference type="GO" id="GO:0043161">
    <property type="term" value="P:proteasome-mediated ubiquitin-dependent protein catabolic process"/>
    <property type="evidence" value="ECO:0007669"/>
    <property type="project" value="TreeGrafter"/>
</dbReference>
<keyword evidence="6" id="KW-1185">Reference proteome</keyword>
<dbReference type="FunFam" id="3.30.420.210:FF:000002">
    <property type="entry name" value="UBX domain-containing protein 1"/>
    <property type="match status" value="1"/>
</dbReference>
<feature type="domain" description="SEP" evidence="4">
    <location>
        <begin position="259"/>
        <end position="322"/>
    </location>
</feature>
<dbReference type="PANTHER" id="PTHR23333:SF25">
    <property type="entry name" value="OS06G0634600 PROTEIN"/>
    <property type="match status" value="1"/>
</dbReference>
<dbReference type="GO" id="GO:0005829">
    <property type="term" value="C:cytosol"/>
    <property type="evidence" value="ECO:0007669"/>
    <property type="project" value="TreeGrafter"/>
</dbReference>
<dbReference type="Gene3D" id="3.10.20.90">
    <property type="entry name" value="Phosphatidylinositol 3-kinase Catalytic Subunit, Chain A, domain 1"/>
    <property type="match status" value="1"/>
</dbReference>
<dbReference type="Proteomes" id="UP001231189">
    <property type="component" value="Unassembled WGS sequence"/>
</dbReference>
<organism evidence="5 6">
    <name type="scientific">Lolium multiflorum</name>
    <name type="common">Italian ryegrass</name>
    <name type="synonym">Lolium perenne subsp. multiflorum</name>
    <dbReference type="NCBI Taxonomy" id="4521"/>
    <lineage>
        <taxon>Eukaryota</taxon>
        <taxon>Viridiplantae</taxon>
        <taxon>Streptophyta</taxon>
        <taxon>Embryophyta</taxon>
        <taxon>Tracheophyta</taxon>
        <taxon>Spermatophyta</taxon>
        <taxon>Magnoliopsida</taxon>
        <taxon>Liliopsida</taxon>
        <taxon>Poales</taxon>
        <taxon>Poaceae</taxon>
        <taxon>BOP clade</taxon>
        <taxon>Pooideae</taxon>
        <taxon>Poodae</taxon>
        <taxon>Poeae</taxon>
        <taxon>Poeae Chloroplast Group 2 (Poeae type)</taxon>
        <taxon>Loliodinae</taxon>
        <taxon>Loliinae</taxon>
        <taxon>Lolium</taxon>
    </lineage>
</organism>
<evidence type="ECO:0000256" key="1">
    <source>
        <dbReference type="ARBA" id="ARBA00022786"/>
    </source>
</evidence>
<feature type="compositionally biased region" description="Acidic residues" evidence="2">
    <location>
        <begin position="96"/>
        <end position="116"/>
    </location>
</feature>
<dbReference type="InterPro" id="IPR009060">
    <property type="entry name" value="UBA-like_sf"/>
</dbReference>
<dbReference type="GO" id="GO:0031468">
    <property type="term" value="P:nuclear membrane reassembly"/>
    <property type="evidence" value="ECO:0007669"/>
    <property type="project" value="TreeGrafter"/>
</dbReference>
<dbReference type="GO" id="GO:0000045">
    <property type="term" value="P:autophagosome assembly"/>
    <property type="evidence" value="ECO:0007669"/>
    <property type="project" value="TreeGrafter"/>
</dbReference>
<dbReference type="PROSITE" id="PS51399">
    <property type="entry name" value="SEP"/>
    <property type="match status" value="1"/>
</dbReference>
<name>A0AAD8VKX5_LOLMU</name>
<dbReference type="AlphaFoldDB" id="A0AAD8VKX5"/>
<dbReference type="Pfam" id="PF08059">
    <property type="entry name" value="SEP"/>
    <property type="match status" value="1"/>
</dbReference>
<evidence type="ECO:0000313" key="6">
    <source>
        <dbReference type="Proteomes" id="UP001231189"/>
    </source>
</evidence>
<dbReference type="InterPro" id="IPR001012">
    <property type="entry name" value="UBX_dom"/>
</dbReference>
<dbReference type="Gene3D" id="3.30.420.210">
    <property type="entry name" value="SEP domain"/>
    <property type="match status" value="1"/>
</dbReference>
<dbReference type="SUPFAM" id="SSF54236">
    <property type="entry name" value="Ubiquitin-like"/>
    <property type="match status" value="1"/>
</dbReference>
<dbReference type="Pfam" id="PF00789">
    <property type="entry name" value="UBX"/>
    <property type="match status" value="1"/>
</dbReference>
<evidence type="ECO:0000259" key="3">
    <source>
        <dbReference type="PROSITE" id="PS50033"/>
    </source>
</evidence>
<feature type="compositionally biased region" description="Acidic residues" evidence="2">
    <location>
        <begin position="170"/>
        <end position="181"/>
    </location>
</feature>
<accession>A0AAD8VKX5</accession>
<dbReference type="Pfam" id="PF14555">
    <property type="entry name" value="UBA_4"/>
    <property type="match status" value="1"/>
</dbReference>
<dbReference type="EMBL" id="JAUUTY010000007">
    <property type="protein sequence ID" value="KAK1611492.1"/>
    <property type="molecule type" value="Genomic_DNA"/>
</dbReference>
<evidence type="ECO:0000313" key="5">
    <source>
        <dbReference type="EMBL" id="KAK1611492.1"/>
    </source>
</evidence>
<dbReference type="FunFam" id="1.10.8.10:FF:000020">
    <property type="entry name" value="NSFL1 (p97) cofactor (p47)"/>
    <property type="match status" value="1"/>
</dbReference>
<evidence type="ECO:0000256" key="2">
    <source>
        <dbReference type="SAM" id="MobiDB-lite"/>
    </source>
</evidence>
<gene>
    <name evidence="5" type="ORF">QYE76_035165</name>
</gene>
<dbReference type="InterPro" id="IPR012989">
    <property type="entry name" value="SEP_domain"/>
</dbReference>
<dbReference type="InterPro" id="IPR036241">
    <property type="entry name" value="NSFL1C_SEP_dom_sf"/>
</dbReference>
<feature type="compositionally biased region" description="Acidic residues" evidence="2">
    <location>
        <begin position="80"/>
        <end position="89"/>
    </location>
</feature>
<sequence>MAAAGDAAHAAPPPAAEAQSLVDSFCAVTSATPAEAAFFLEGHNWALESAVRSFYDSSEADADADGPDPAPLPAPPAADDGADSEDEDYVLGGGDKDEDDEDYVAGGEEDDEDEDAALAAASAAADERRRPAKRRKSSHGAPGGNGTASGTRNVRTLSDLGGGGKGAAESDGDEDEEDDEWAPPPELYTGGEKSGMVVRDRSKRKNVGEEIFKQAQKKGAKLVPVPARRQSSSSRSFPGTSRLLTGEAVQPDAPQPPEEIVHNVYFWSNGFTVDDGPLRSFDDPEHASFLKSIKNNECPTELLADGRSRVQVNIVRKEEKCPEPVKRPAPFQGGGRSLATPSENSAPSVVTSSAATSSAATAATTTTKTVTVDDSLPSTSLQIRFADGSRVVARFNTSHTISDVRAFVDATRPGEASDYILQAGFPPKPLDDATKTIEEAGVANSVIIQRV</sequence>
<dbReference type="SUPFAM" id="SSF46934">
    <property type="entry name" value="UBA-like"/>
    <property type="match status" value="1"/>
</dbReference>
<dbReference type="PANTHER" id="PTHR23333">
    <property type="entry name" value="UBX DOMAIN CONTAINING PROTEIN"/>
    <property type="match status" value="1"/>
</dbReference>
<dbReference type="PROSITE" id="PS50033">
    <property type="entry name" value="UBX"/>
    <property type="match status" value="1"/>
</dbReference>
<feature type="region of interest" description="Disordered" evidence="2">
    <location>
        <begin position="320"/>
        <end position="368"/>
    </location>
</feature>
<dbReference type="FunFam" id="3.10.20.90:FF:000179">
    <property type="entry name" value="Plant UBX domain-containing protein 4"/>
    <property type="match status" value="1"/>
</dbReference>
<comment type="caution">
    <text evidence="5">The sequence shown here is derived from an EMBL/GenBank/DDBJ whole genome shotgun (WGS) entry which is preliminary data.</text>
</comment>
<dbReference type="SMART" id="SM00553">
    <property type="entry name" value="SEP"/>
    <property type="match status" value="1"/>
</dbReference>
<evidence type="ECO:0000259" key="4">
    <source>
        <dbReference type="PROSITE" id="PS51399"/>
    </source>
</evidence>
<proteinExistence type="predicted"/>
<feature type="compositionally biased region" description="Low complexity" evidence="2">
    <location>
        <begin position="1"/>
        <end position="10"/>
    </location>
</feature>
<dbReference type="GO" id="GO:0043130">
    <property type="term" value="F:ubiquitin binding"/>
    <property type="evidence" value="ECO:0007669"/>
    <property type="project" value="TreeGrafter"/>
</dbReference>
<feature type="region of interest" description="Disordered" evidence="2">
    <location>
        <begin position="56"/>
        <end position="242"/>
    </location>
</feature>
<dbReference type="GO" id="GO:0005634">
    <property type="term" value="C:nucleus"/>
    <property type="evidence" value="ECO:0007669"/>
    <property type="project" value="TreeGrafter"/>
</dbReference>
<dbReference type="GO" id="GO:0007030">
    <property type="term" value="P:Golgi organization"/>
    <property type="evidence" value="ECO:0007669"/>
    <property type="project" value="TreeGrafter"/>
</dbReference>
<dbReference type="GO" id="GO:0061025">
    <property type="term" value="P:membrane fusion"/>
    <property type="evidence" value="ECO:0007669"/>
    <property type="project" value="TreeGrafter"/>
</dbReference>
<protein>
    <submittedName>
        <fullName evidence="5">Uncharacterized protein</fullName>
    </submittedName>
</protein>
<dbReference type="InterPro" id="IPR029071">
    <property type="entry name" value="Ubiquitin-like_domsf"/>
</dbReference>
<reference evidence="5" key="1">
    <citation type="submission" date="2023-07" db="EMBL/GenBank/DDBJ databases">
        <title>A chromosome-level genome assembly of Lolium multiflorum.</title>
        <authorList>
            <person name="Chen Y."/>
            <person name="Copetti D."/>
            <person name="Kolliker R."/>
            <person name="Studer B."/>
        </authorList>
    </citation>
    <scope>NUCLEOTIDE SEQUENCE</scope>
    <source>
        <strain evidence="5">02402/16</strain>
        <tissue evidence="5">Leaf</tissue>
    </source>
</reference>
<feature type="region of interest" description="Disordered" evidence="2">
    <location>
        <begin position="1"/>
        <end position="20"/>
    </location>
</feature>
<keyword evidence="1" id="KW-0833">Ubl conjugation pathway</keyword>
<dbReference type="Gene3D" id="1.10.8.10">
    <property type="entry name" value="DNA helicase RuvA subunit, C-terminal domain"/>
    <property type="match status" value="1"/>
</dbReference>
<dbReference type="SUPFAM" id="SSF102848">
    <property type="entry name" value="NSFL1 (p97 ATPase) cofactor p47, SEP domain"/>
    <property type="match status" value="1"/>
</dbReference>
<feature type="domain" description="UBX" evidence="3">
    <location>
        <begin position="374"/>
        <end position="450"/>
    </location>
</feature>
<dbReference type="CDD" id="cd01770">
    <property type="entry name" value="UBX_UBXN2"/>
    <property type="match status" value="1"/>
</dbReference>